<dbReference type="GO" id="GO:0016020">
    <property type="term" value="C:membrane"/>
    <property type="evidence" value="ECO:0007669"/>
    <property type="project" value="UniProtKB-SubCell"/>
</dbReference>
<protein>
    <recommendedName>
        <fullName evidence="7">Membrane transporter protein</fullName>
    </recommendedName>
</protein>
<evidence type="ECO:0000313" key="6">
    <source>
        <dbReference type="EMBL" id="VAW13942.1"/>
    </source>
</evidence>
<evidence type="ECO:0008006" key="7">
    <source>
        <dbReference type="Google" id="ProtNLM"/>
    </source>
</evidence>
<evidence type="ECO:0000256" key="5">
    <source>
        <dbReference type="SAM" id="Phobius"/>
    </source>
</evidence>
<name>A0A3B0THI9_9ZZZZ</name>
<organism evidence="6">
    <name type="scientific">hydrothermal vent metagenome</name>
    <dbReference type="NCBI Taxonomy" id="652676"/>
    <lineage>
        <taxon>unclassified sequences</taxon>
        <taxon>metagenomes</taxon>
        <taxon>ecological metagenomes</taxon>
    </lineage>
</organism>
<dbReference type="InterPro" id="IPR002781">
    <property type="entry name" value="TM_pro_TauE-like"/>
</dbReference>
<evidence type="ECO:0000256" key="3">
    <source>
        <dbReference type="ARBA" id="ARBA00022989"/>
    </source>
</evidence>
<feature type="transmembrane region" description="Helical" evidence="5">
    <location>
        <begin position="14"/>
        <end position="47"/>
    </location>
</feature>
<gene>
    <name evidence="6" type="ORF">MNBD_ALPHA09-60</name>
</gene>
<dbReference type="EMBL" id="UOEM01000067">
    <property type="protein sequence ID" value="VAW13942.1"/>
    <property type="molecule type" value="Genomic_DNA"/>
</dbReference>
<proteinExistence type="predicted"/>
<feature type="transmembrane region" description="Helical" evidence="5">
    <location>
        <begin position="159"/>
        <end position="183"/>
    </location>
</feature>
<dbReference type="AlphaFoldDB" id="A0A3B0THI9"/>
<evidence type="ECO:0000256" key="4">
    <source>
        <dbReference type="ARBA" id="ARBA00023136"/>
    </source>
</evidence>
<dbReference type="PANTHER" id="PTHR43483:SF3">
    <property type="entry name" value="MEMBRANE TRANSPORTER PROTEIN HI_0806-RELATED"/>
    <property type="match status" value="1"/>
</dbReference>
<keyword evidence="3 5" id="KW-1133">Transmembrane helix</keyword>
<reference evidence="6" key="1">
    <citation type="submission" date="2018-06" db="EMBL/GenBank/DDBJ databases">
        <authorList>
            <person name="Zhirakovskaya E."/>
        </authorList>
    </citation>
    <scope>NUCLEOTIDE SEQUENCE</scope>
</reference>
<feature type="transmembrane region" description="Helical" evidence="5">
    <location>
        <begin position="59"/>
        <end position="77"/>
    </location>
</feature>
<feature type="transmembrane region" description="Helical" evidence="5">
    <location>
        <begin position="190"/>
        <end position="214"/>
    </location>
</feature>
<feature type="transmembrane region" description="Helical" evidence="5">
    <location>
        <begin position="226"/>
        <end position="246"/>
    </location>
</feature>
<dbReference type="Pfam" id="PF01925">
    <property type="entry name" value="TauE"/>
    <property type="match status" value="1"/>
</dbReference>
<keyword evidence="2 5" id="KW-0812">Transmembrane</keyword>
<comment type="subcellular location">
    <subcellularLocation>
        <location evidence="1">Membrane</location>
        <topology evidence="1">Multi-pass membrane protein</topology>
    </subcellularLocation>
</comment>
<keyword evidence="4 5" id="KW-0472">Membrane</keyword>
<sequence length="278" mass="29210">MPEMILGVPSGEMAVLAVVLLAGGALTGLLAGLFGVGGGAILVPVLYELFGFLGTDEAVRMHLSVATSLAVIIPTSIRSFAAHHQKGAVDMDMLRYWAPYVLFGVLLGSVIVAIAPSLALRAIFATMMMLMAYRLVFATERWKLGRDLPQNPGRALWGSAIGILSVLLGVGGGAMFSTVMMLYSRSIHQAVATASGLGIVISIPATIGFILSGWSAGGLPPASLGYVNLIGFVLIIPSSIAMAPLGVKLAHSLSRRHLELAFAVFLFGISLRFFWSLL</sequence>
<accession>A0A3B0THI9</accession>
<dbReference type="PANTHER" id="PTHR43483">
    <property type="entry name" value="MEMBRANE TRANSPORTER PROTEIN HI_0806-RELATED"/>
    <property type="match status" value="1"/>
</dbReference>
<evidence type="ECO:0000256" key="1">
    <source>
        <dbReference type="ARBA" id="ARBA00004141"/>
    </source>
</evidence>
<feature type="transmembrane region" description="Helical" evidence="5">
    <location>
        <begin position="258"/>
        <end position="275"/>
    </location>
</feature>
<evidence type="ECO:0000256" key="2">
    <source>
        <dbReference type="ARBA" id="ARBA00022692"/>
    </source>
</evidence>
<feature type="transmembrane region" description="Helical" evidence="5">
    <location>
        <begin position="97"/>
        <end position="115"/>
    </location>
</feature>